<protein>
    <submittedName>
        <fullName evidence="2">Group II intron maturase-specific domain-containing protein</fullName>
    </submittedName>
</protein>
<dbReference type="EMBL" id="JBHGPK010000035">
    <property type="protein sequence ID" value="MFC2254521.1"/>
    <property type="molecule type" value="Genomic_DNA"/>
</dbReference>
<dbReference type="Proteomes" id="UP001595190">
    <property type="component" value="Unassembled WGS sequence"/>
</dbReference>
<name>A0ABV6ZQQ7_9HYPH</name>
<organism evidence="2 3">
    <name type="scientific">Labrys neptuniae</name>
    <dbReference type="NCBI Taxonomy" id="376174"/>
    <lineage>
        <taxon>Bacteria</taxon>
        <taxon>Pseudomonadati</taxon>
        <taxon>Pseudomonadota</taxon>
        <taxon>Alphaproteobacteria</taxon>
        <taxon>Hyphomicrobiales</taxon>
        <taxon>Xanthobacteraceae</taxon>
        <taxon>Labrys</taxon>
    </lineage>
</organism>
<evidence type="ECO:0000259" key="1">
    <source>
        <dbReference type="Pfam" id="PF08388"/>
    </source>
</evidence>
<gene>
    <name evidence="2" type="ORF">ACETRX_33220</name>
</gene>
<feature type="domain" description="Group II intron maturase-specific" evidence="1">
    <location>
        <begin position="26"/>
        <end position="66"/>
    </location>
</feature>
<proteinExistence type="predicted"/>
<accession>A0ABV6ZQQ7</accession>
<dbReference type="InterPro" id="IPR013597">
    <property type="entry name" value="Mat_intron_G2"/>
</dbReference>
<evidence type="ECO:0000313" key="2">
    <source>
        <dbReference type="EMBL" id="MFC2254521.1"/>
    </source>
</evidence>
<dbReference type="RefSeq" id="WP_394315197.1">
    <property type="nucleotide sequence ID" value="NZ_JBHGPK010000035.1"/>
</dbReference>
<evidence type="ECO:0000313" key="3">
    <source>
        <dbReference type="Proteomes" id="UP001595190"/>
    </source>
</evidence>
<comment type="caution">
    <text evidence="2">The sequence shown here is derived from an EMBL/GenBank/DDBJ whole genome shotgun (WGS) entry which is preliminary data.</text>
</comment>
<dbReference type="Pfam" id="PF08388">
    <property type="entry name" value="GIIM"/>
    <property type="match status" value="1"/>
</dbReference>
<reference evidence="2 3" key="1">
    <citation type="submission" date="2024-09" db="EMBL/GenBank/DDBJ databases">
        <title>Description of Labrys sedimenti sp. nov., isolated from a diclofenac-degrading enrichment culture, and genome-based reclassification of Labrys portucalensis as a later heterotypic synonym of Labrys neptuniae.</title>
        <authorList>
            <person name="Tancsics A."/>
            <person name="Csepanyi A."/>
        </authorList>
    </citation>
    <scope>NUCLEOTIDE SEQUENCE [LARGE SCALE GENOMIC DNA]</scope>
    <source>
        <strain evidence="2 3">LMG 23412</strain>
    </source>
</reference>
<sequence length="66" mass="7667">MSGLLGLQQKGKSQLLCDKVKVRETPTGWLLANLVDDLNPVITGWRNYYRYATRSGKEFAKHDWWL</sequence>